<protein>
    <submittedName>
        <fullName evidence="2">Uncharacterized protein</fullName>
    </submittedName>
</protein>
<feature type="region of interest" description="Disordered" evidence="1">
    <location>
        <begin position="1"/>
        <end position="43"/>
    </location>
</feature>
<sequence length="43" mass="4982">WRRVRSWRSTSPDAQRTVTSARRGGCVRSPSPVMRRTVVRPND</sequence>
<name>A0A6J4U982_9BACT</name>
<feature type="compositionally biased region" description="Polar residues" evidence="1">
    <location>
        <begin position="7"/>
        <end position="20"/>
    </location>
</feature>
<gene>
    <name evidence="2" type="ORF">AVDCRST_MAG49-1230</name>
</gene>
<evidence type="ECO:0000313" key="2">
    <source>
        <dbReference type="EMBL" id="CAA9543784.1"/>
    </source>
</evidence>
<evidence type="ECO:0000256" key="1">
    <source>
        <dbReference type="SAM" id="MobiDB-lite"/>
    </source>
</evidence>
<reference evidence="2" key="1">
    <citation type="submission" date="2020-02" db="EMBL/GenBank/DDBJ databases">
        <authorList>
            <person name="Meier V. D."/>
        </authorList>
    </citation>
    <scope>NUCLEOTIDE SEQUENCE</scope>
    <source>
        <strain evidence="2">AVDCRST_MAG49</strain>
    </source>
</reference>
<organism evidence="2">
    <name type="scientific">uncultured Thermomicrobiales bacterium</name>
    <dbReference type="NCBI Taxonomy" id="1645740"/>
    <lineage>
        <taxon>Bacteria</taxon>
        <taxon>Pseudomonadati</taxon>
        <taxon>Thermomicrobiota</taxon>
        <taxon>Thermomicrobia</taxon>
        <taxon>Thermomicrobiales</taxon>
        <taxon>environmental samples</taxon>
    </lineage>
</organism>
<dbReference type="EMBL" id="CADCWG010000068">
    <property type="protein sequence ID" value="CAA9543784.1"/>
    <property type="molecule type" value="Genomic_DNA"/>
</dbReference>
<feature type="non-terminal residue" evidence="2">
    <location>
        <position position="1"/>
    </location>
</feature>
<dbReference type="AlphaFoldDB" id="A0A6J4U982"/>
<accession>A0A6J4U982</accession>
<feature type="non-terminal residue" evidence="2">
    <location>
        <position position="43"/>
    </location>
</feature>
<proteinExistence type="predicted"/>